<keyword evidence="2" id="KW-1185">Reference proteome</keyword>
<gene>
    <name evidence="1" type="ORF">L227DRAFT_64438</name>
</gene>
<proteinExistence type="predicted"/>
<organism evidence="1 2">
    <name type="scientific">Lentinus tigrinus ALCF2SS1-6</name>
    <dbReference type="NCBI Taxonomy" id="1328759"/>
    <lineage>
        <taxon>Eukaryota</taxon>
        <taxon>Fungi</taxon>
        <taxon>Dikarya</taxon>
        <taxon>Basidiomycota</taxon>
        <taxon>Agaricomycotina</taxon>
        <taxon>Agaricomycetes</taxon>
        <taxon>Polyporales</taxon>
        <taxon>Polyporaceae</taxon>
        <taxon>Lentinus</taxon>
    </lineage>
</organism>
<dbReference type="Proteomes" id="UP000313359">
    <property type="component" value="Unassembled WGS sequence"/>
</dbReference>
<dbReference type="EMBL" id="ML122262">
    <property type="protein sequence ID" value="RPD61280.1"/>
    <property type="molecule type" value="Genomic_DNA"/>
</dbReference>
<protein>
    <submittedName>
        <fullName evidence="1">Uncharacterized protein</fullName>
    </submittedName>
</protein>
<evidence type="ECO:0000313" key="1">
    <source>
        <dbReference type="EMBL" id="RPD61280.1"/>
    </source>
</evidence>
<name>A0A5C2SC03_9APHY</name>
<reference evidence="1" key="1">
    <citation type="journal article" date="2018" name="Genome Biol. Evol.">
        <title>Genomics and development of Lentinus tigrinus, a white-rot wood-decaying mushroom with dimorphic fruiting bodies.</title>
        <authorList>
            <person name="Wu B."/>
            <person name="Xu Z."/>
            <person name="Knudson A."/>
            <person name="Carlson A."/>
            <person name="Chen N."/>
            <person name="Kovaka S."/>
            <person name="LaButti K."/>
            <person name="Lipzen A."/>
            <person name="Pennachio C."/>
            <person name="Riley R."/>
            <person name="Schakwitz W."/>
            <person name="Umezawa K."/>
            <person name="Ohm R.A."/>
            <person name="Grigoriev I.V."/>
            <person name="Nagy L.G."/>
            <person name="Gibbons J."/>
            <person name="Hibbett D."/>
        </authorList>
    </citation>
    <scope>NUCLEOTIDE SEQUENCE [LARGE SCALE GENOMIC DNA]</scope>
    <source>
        <strain evidence="1">ALCF2SS1-6</strain>
    </source>
</reference>
<dbReference type="AlphaFoldDB" id="A0A5C2SC03"/>
<evidence type="ECO:0000313" key="2">
    <source>
        <dbReference type="Proteomes" id="UP000313359"/>
    </source>
</evidence>
<sequence length="98" mass="10448">MINAVYYRVRAHTDCQITNRDAFTFPQSHHADQSATVPNFGSRLDSCAVLSSSADHSLPRLCVPAPTSAFPLATGRLSITAHAGPFLSLCAGNASECR</sequence>
<accession>A0A5C2SC03</accession>